<evidence type="ECO:0000313" key="2">
    <source>
        <dbReference type="Proteomes" id="UP000217199"/>
    </source>
</evidence>
<accession>A0A541AXQ5</accession>
<dbReference type="Proteomes" id="UP000217199">
    <property type="component" value="Unassembled WGS sequence"/>
</dbReference>
<keyword evidence="1" id="KW-0496">Mitochondrion</keyword>
<organism evidence="1 2">
    <name type="scientific">Pyrrhoderma noxium</name>
    <dbReference type="NCBI Taxonomy" id="2282107"/>
    <lineage>
        <taxon>Eukaryota</taxon>
        <taxon>Fungi</taxon>
        <taxon>Dikarya</taxon>
        <taxon>Basidiomycota</taxon>
        <taxon>Agaricomycotina</taxon>
        <taxon>Agaricomycetes</taxon>
        <taxon>Hymenochaetales</taxon>
        <taxon>Hymenochaetaceae</taxon>
        <taxon>Pyrrhoderma</taxon>
    </lineage>
</organism>
<sequence length="119" mass="13350">MYQNGGAVTPLLQEINMKYDNRRLITGLACTNVNVDVTNKDMFYQSVPHQRVETSLIHRVQSTSNLGTARFNAFFPSNSSIGDGKGYQSLLKRMLVRAMLHKPEMLGLKSDVINSKFIA</sequence>
<comment type="caution">
    <text evidence="1">The sequence shown here is derived from an EMBL/GenBank/DDBJ whole genome shotgun (WGS) entry which is preliminary data.</text>
</comment>
<geneLocation type="mitochondrion" evidence="1"/>
<reference evidence="1 2" key="1">
    <citation type="journal article" date="2017" name="Mol. Ecol.">
        <title>Comparative and population genomic landscape of Phellinus noxius: A hypervariable fungus causing root rot in trees.</title>
        <authorList>
            <person name="Chung C.L."/>
            <person name="Lee T.J."/>
            <person name="Akiba M."/>
            <person name="Lee H.H."/>
            <person name="Kuo T.H."/>
            <person name="Liu D."/>
            <person name="Ke H.M."/>
            <person name="Yokoi T."/>
            <person name="Roa M.B."/>
            <person name="Lu M.J."/>
            <person name="Chang Y.Y."/>
            <person name="Ann P.J."/>
            <person name="Tsai J.N."/>
            <person name="Chen C.Y."/>
            <person name="Tzean S.S."/>
            <person name="Ota Y."/>
            <person name="Hattori T."/>
            <person name="Sahashi N."/>
            <person name="Liou R.F."/>
            <person name="Kikuchi T."/>
            <person name="Tsai I.J."/>
        </authorList>
    </citation>
    <scope>NUCLEOTIDE SEQUENCE [LARGE SCALE GENOMIC DNA]</scope>
    <source>
        <strain evidence="1 2">FFPRI411160</strain>
    </source>
</reference>
<evidence type="ECO:0000313" key="1">
    <source>
        <dbReference type="EMBL" id="TQF64846.1"/>
    </source>
</evidence>
<gene>
    <name evidence="1" type="ORF">PNOK_m000115</name>
</gene>
<dbReference type="EMBL" id="NBII01000013">
    <property type="protein sequence ID" value="TQF64846.1"/>
    <property type="molecule type" value="Genomic_DNA"/>
</dbReference>
<keyword evidence="2" id="KW-1185">Reference proteome</keyword>
<dbReference type="AlphaFoldDB" id="A0A541AXQ5"/>
<proteinExistence type="predicted"/>
<dbReference type="InParanoid" id="A0A541AXQ5"/>
<protein>
    <submittedName>
        <fullName evidence="1">Uncharacterized protein</fullName>
    </submittedName>
</protein>
<name>A0A541AXQ5_9AGAM</name>